<accession>A0A7K4DNN9</accession>
<evidence type="ECO:0000313" key="2">
    <source>
        <dbReference type="EMBL" id="NMO10052.1"/>
    </source>
</evidence>
<name>A0A7K4DNN9_9EURY</name>
<feature type="transmembrane region" description="Helical" evidence="1">
    <location>
        <begin position="6"/>
        <end position="26"/>
    </location>
</feature>
<dbReference type="EMBL" id="JABBYL010000033">
    <property type="protein sequence ID" value="NMO10052.1"/>
    <property type="molecule type" value="Genomic_DNA"/>
</dbReference>
<evidence type="ECO:0000313" key="3">
    <source>
        <dbReference type="Proteomes" id="UP000591058"/>
    </source>
</evidence>
<sequence>MNTRNILILIVVVLVILVGVVGYMLMQSFNNVTPNITNNTTQVTINKNQTNQTQFNFISASKAKSIASQYLNSNSKFQTLGAGTPVLKGSVYYVPMVVEIEGQHAKDTVLGNVKVDAKTGTVLGTEIWDITTGEPINEPP</sequence>
<reference evidence="2 3" key="1">
    <citation type="submission" date="2020-04" db="EMBL/GenBank/DDBJ databases">
        <title>Draft genome of Methanobacterium subterraneum isolated from animal feces.</title>
        <authorList>
            <person name="Ouboter H.T."/>
            <person name="Berger S."/>
            <person name="Gungor E."/>
            <person name="Jetten M.S.M."/>
            <person name="Welte C.U."/>
        </authorList>
    </citation>
    <scope>NUCLEOTIDE SEQUENCE [LARGE SCALE GENOMIC DNA]</scope>
    <source>
        <strain evidence="2">HO_2020</strain>
    </source>
</reference>
<comment type="caution">
    <text evidence="2">The sequence shown here is derived from an EMBL/GenBank/DDBJ whole genome shotgun (WGS) entry which is preliminary data.</text>
</comment>
<organism evidence="2 3">
    <name type="scientific">Methanobacterium subterraneum</name>
    <dbReference type="NCBI Taxonomy" id="59277"/>
    <lineage>
        <taxon>Archaea</taxon>
        <taxon>Methanobacteriati</taxon>
        <taxon>Methanobacteriota</taxon>
        <taxon>Methanomada group</taxon>
        <taxon>Methanobacteria</taxon>
        <taxon>Methanobacteriales</taxon>
        <taxon>Methanobacteriaceae</taxon>
        <taxon>Methanobacterium</taxon>
    </lineage>
</organism>
<evidence type="ECO:0000256" key="1">
    <source>
        <dbReference type="SAM" id="Phobius"/>
    </source>
</evidence>
<keyword evidence="1" id="KW-1133">Transmembrane helix</keyword>
<keyword evidence="1" id="KW-0472">Membrane</keyword>
<gene>
    <name evidence="2" type="ORF">HG719_09505</name>
</gene>
<proteinExistence type="predicted"/>
<evidence type="ECO:0008006" key="4">
    <source>
        <dbReference type="Google" id="ProtNLM"/>
    </source>
</evidence>
<dbReference type="RefSeq" id="WP_169032861.1">
    <property type="nucleotide sequence ID" value="NZ_JABBYL010000033.1"/>
</dbReference>
<dbReference type="AlphaFoldDB" id="A0A7K4DNN9"/>
<protein>
    <recommendedName>
        <fullName evidence="4">PepSY domain-containing protein</fullName>
    </recommendedName>
</protein>
<keyword evidence="1" id="KW-0812">Transmembrane</keyword>
<dbReference type="Proteomes" id="UP000591058">
    <property type="component" value="Unassembled WGS sequence"/>
</dbReference>